<proteinExistence type="predicted"/>
<keyword evidence="3" id="KW-1185">Reference proteome</keyword>
<evidence type="ECO:0000313" key="3">
    <source>
        <dbReference type="Proteomes" id="UP000199337"/>
    </source>
</evidence>
<dbReference type="EMBL" id="FOOX01000020">
    <property type="protein sequence ID" value="SFH21386.1"/>
    <property type="molecule type" value="Genomic_DNA"/>
</dbReference>
<dbReference type="STRING" id="341036.SAMN05660649_04273"/>
<protein>
    <submittedName>
        <fullName evidence="2">Uncharacterized protein</fullName>
    </submittedName>
</protein>
<gene>
    <name evidence="2" type="ORF">SAMN05660649_04273</name>
</gene>
<dbReference type="OrthoDB" id="2534901at2"/>
<name>A0A1I2Y8V0_9FIRM</name>
<keyword evidence="1" id="KW-0175">Coiled coil</keyword>
<evidence type="ECO:0000256" key="1">
    <source>
        <dbReference type="SAM" id="Coils"/>
    </source>
</evidence>
<reference evidence="3" key="1">
    <citation type="submission" date="2016-10" db="EMBL/GenBank/DDBJ databases">
        <authorList>
            <person name="Varghese N."/>
            <person name="Submissions S."/>
        </authorList>
    </citation>
    <scope>NUCLEOTIDE SEQUENCE [LARGE SCALE GENOMIC DNA]</scope>
    <source>
        <strain evidence="3">DSM 17038</strain>
    </source>
</reference>
<accession>A0A1I2Y8V0</accession>
<evidence type="ECO:0000313" key="2">
    <source>
        <dbReference type="EMBL" id="SFH21386.1"/>
    </source>
</evidence>
<dbReference type="AlphaFoldDB" id="A0A1I2Y8V0"/>
<dbReference type="Proteomes" id="UP000199337">
    <property type="component" value="Unassembled WGS sequence"/>
</dbReference>
<sequence>MQVFWLLQPVGEMAGHNEPVVYLQAGISGEIKPDDIPLAPGVDLTTLKAGDEDPLEVVMEVPAGRSKRGWNYKPEAIQAIVKHVQEKTLSGFLGHQKPEDVESEFKPPVTHWVGAAWKDGKAYFRGVVDAAAKDLKRWIRSNRINQVSIFGIPKLIKVAGETQVVDYMPMSIDWTPLDRAGMPTRIVATGEMDQIIGGAQHMNFQELIAVLKKMLNGREITMGQLAGEMGWTASSLAGELDAKWLEAMKGNEELLGKVREALGITGEMDVLARAKEANEALEEKKKAGQAELIDQVIKEKVSGEIAQSLVKKMLAIPEGATKEQVAGEIDKVLNDQALKDALSKLLIDRPAYIGGGQKTKESGGMLVARKVSI</sequence>
<dbReference type="RefSeq" id="WP_092474181.1">
    <property type="nucleotide sequence ID" value="NZ_FOOX01000020.1"/>
</dbReference>
<feature type="coiled-coil region" evidence="1">
    <location>
        <begin position="264"/>
        <end position="291"/>
    </location>
</feature>
<organism evidence="2 3">
    <name type="scientific">Desulfotruncus arcticus DSM 17038</name>
    <dbReference type="NCBI Taxonomy" id="1121424"/>
    <lineage>
        <taxon>Bacteria</taxon>
        <taxon>Bacillati</taxon>
        <taxon>Bacillota</taxon>
        <taxon>Clostridia</taxon>
        <taxon>Eubacteriales</taxon>
        <taxon>Desulfallaceae</taxon>
        <taxon>Desulfotruncus</taxon>
    </lineage>
</organism>